<keyword evidence="2" id="KW-0677">Repeat</keyword>
<dbReference type="SMART" id="SM01096">
    <property type="entry name" value="CPSase_L_D3"/>
    <property type="match status" value="1"/>
</dbReference>
<dbReference type="SUPFAM" id="SSF52335">
    <property type="entry name" value="Methylglyoxal synthase-like"/>
    <property type="match status" value="1"/>
</dbReference>
<dbReference type="Gene3D" id="3.40.50.880">
    <property type="match status" value="1"/>
</dbReference>
<proteinExistence type="predicted"/>
<dbReference type="InterPro" id="IPR005480">
    <property type="entry name" value="CPSase_lsu_oligo"/>
</dbReference>
<comment type="caution">
    <text evidence="13">The sequence shown here is derived from an EMBL/GenBank/DDBJ whole genome shotgun (WGS) entry which is preliminary data.</text>
</comment>
<dbReference type="Gene3D" id="1.10.1030.10">
    <property type="entry name" value="Carbamoyl-phosphate synthetase, large subunit oligomerisation domain"/>
    <property type="match status" value="1"/>
</dbReference>
<feature type="region of interest" description="Disordered" evidence="9">
    <location>
        <begin position="1433"/>
        <end position="1627"/>
    </location>
</feature>
<keyword evidence="7" id="KW-0862">Zinc</keyword>
<dbReference type="InterPro" id="IPR017926">
    <property type="entry name" value="GATASE"/>
</dbReference>
<dbReference type="CDD" id="cd01744">
    <property type="entry name" value="GATase1_CPSase"/>
    <property type="match status" value="1"/>
</dbReference>
<dbReference type="Gene3D" id="3.40.50.20">
    <property type="match status" value="2"/>
</dbReference>
<feature type="region of interest" description="Disordered" evidence="9">
    <location>
        <begin position="817"/>
        <end position="846"/>
    </location>
</feature>
<feature type="compositionally biased region" description="Polar residues" evidence="9">
    <location>
        <begin position="821"/>
        <end position="834"/>
    </location>
</feature>
<dbReference type="PROSITE" id="PS51273">
    <property type="entry name" value="GATASE_TYPE_1"/>
    <property type="match status" value="1"/>
</dbReference>
<dbReference type="InterPro" id="IPR005479">
    <property type="entry name" value="CPAse_ATP-bd"/>
</dbReference>
<sequence>MKFNIVRYFVYYLRVRLKVVPWNYDFTKEEFDGLFISNGPGDPQKCDATVKCLQQVMKDRPTLPIFGICLGHQLLSLAAGCKTYKMKFGNRGVNQPCIDLRTGRCYITSQNHGFAVDDSQLPDGWHSLFVNANDGSNEGIAHKEKPWLSVQFHPEACCGPVDTAFLFDEFLRILRSLHGKNLTTIGYKHPQAITKVLVLGSGGLTIGQAGEFDYSGSQAIKARLVRLALRVRVVGYVRSGRESPLGRINPNIATVQTSKGLADQIFFVPVTPEFVTKVIEKTRPDGLFAAFGGQTALNCAVQLHKNGTLKKYGVKVLGTQIDSIIATEDRDVFKAIGFAASRASRPSAGVESIGEQCALSACANTMEEAKKAAKEIGFPVLVRAAFALGGLGSGFASNEAELDILLERAFANSSQVIIDECLKGWKELEYEVMRDSKDNCLVVCNMENLDPMGVHTGESIVVAPSQTLSNDEYHKLRAVAIKVIRHFGIVGEANIQYALDPNSKRYRIVEVNARLSRSSALASKATGYPLAYVAAKIALGHDLVSLRNLVTRCTTACFEPSLDYCVVKAEGVTRHEIPRWDIDKFPTVERTLGTQMKSVGEVMSIARSFPEAMQKALRMVNEGSVGFDESWYLRARTSAGTSKDNNIEEELRCPGPLRMWAIAHAFEVGYSVEKVYAITRIDRWFLGKLFCVHQARKRMEGMGSLAALTKAGPEFLRRVKQLGFCDRQIGKCVKETDISIMKLRASWNVRPCVKQVDTLAAEFPAQTNYLYLTYVGDQNDVVPLRNEKLAAHKDSLYDTAFGKGRLEEESAFSLPFKKTPLQRSTTSPSWSPKNRSAKAEDPPAFDLNEDGQKPSFIVLGSGCYRIGASVEFDWSSVSAVRTLRETGHRAMVINCNPETVSTDYDESDRLYFEELTLETVLEICNFEQPAGTIVSVGGQTPNNLAPKLDKMGINILGTAAQNIDRAEDRSKFSAMCDELGVDQPEWSEFVKLEEALSFANMVGFPVLVRPSYVLSGAAMRVIDNEDDGSPWTGRNDNGDVEKTVEQEFPVVISKYVEGAREIEFDGIGRDGQVLNYAISEHVEDAGTHSGDATLLLPSQRLYLETHRRVMHVAAQLPRAQTGGDMEMLKKYDESAFVSKCKALNISGPFNVQFMAQEGSCSSMRTLKVIECNVRASRTVPFVSKTLNVNFIELATRVMLKQDVRPAPVYVYDFQFVSCKAPMFSFQRLSGSDPHVGVEMQSTGEVACFGQNANEAFLKALIASGVKVFFEPCGILLSLGSQEDKKTILKYLPFLDEMGYKIYGTTGTASFIEANAPKRKGASINVSTLANAVTQKKPNVISAMADKSIGIVICTPSSRDSGGATAGYFLRRKALESQLTLLVNLQQALMFIDALYEKWSVERQGGNKRSASPERAKKKRKVVLVKAQQAAAERGRAAVKPTAKVARAKPAPIPGGTAGRLLEWLGHGRTDTPRLGSNTERADVQVEKQEKPQKPLVPEKAPKVSVRVKQSSTNTSKKGRQPAESESDSSSDSRSSSPDSRSPTSPVLAVVTPAKVTKRPKAASPKKAVQKETKVKKRAAPPAASLAPAKAKKANDGSSVPTKAKKTEAPPAPVKVKKPPPEKPKPKRVEAVQVVTPAAAPAAQPELSELDQMGLQDAVLERLRTLCDKDVDPKVLAEYIVVLAQMNKGPDHLSGELEAFFSDKALLQSFVRWVEECKWSFVPGGQPLKPRSAPTGAERPVDFNNGMVRLAAKSAEALAGPKTVRQGPHVAVTSRVVLQPNPNFDASPSARAIKAPAPVSSPLKSPLKSPLSKVPSTRPYVMPPRHSAEAQQVQLLGEFTKTLQSILTKLQNTELPDSQREKYQAMADKIHNKIKTIKLAGSARVPVASWAEPAEPRDVEPSRTQPPCTDESEGCQVKQKIHGFFFGSGTGSPVQDNLVEVVRRNPVAASSLLRTVSWFSAVGNLASATSCGVFLWLYWTSCATCDRPLRCWLLLQSFLQVLQLPVRLVLLHTMRHVEVSSGDFQEWITSLTSSQAWQMSKKVAVFQYGWFVLGMVWWVHTDECPECPSISKLMVAVMSLSVARASIAVCLFRGLFTTEETPDKAPAAVGASHAQIKALPAFHMLLKDEATSQEPCSICLCSFAEGALMRRLPCGHQFHCHCIDKWLRRNKRCPLCMRAIDETCSCSKPDQRESCKQET</sequence>
<feature type="compositionally biased region" description="Low complexity" evidence="9">
    <location>
        <begin position="1579"/>
        <end position="1588"/>
    </location>
</feature>
<feature type="compositionally biased region" description="Basic and acidic residues" evidence="9">
    <location>
        <begin position="1479"/>
        <end position="1492"/>
    </location>
</feature>
<evidence type="ECO:0000259" key="10">
    <source>
        <dbReference type="PROSITE" id="PS50089"/>
    </source>
</evidence>
<keyword evidence="7" id="KW-0863">Zinc-finger</keyword>
<feature type="domain" description="RING-type" evidence="10">
    <location>
        <begin position="2135"/>
        <end position="2175"/>
    </location>
</feature>
<dbReference type="PRINTS" id="PR00097">
    <property type="entry name" value="ANTSNTHASEII"/>
</dbReference>
<dbReference type="InterPro" id="IPR011607">
    <property type="entry name" value="MGS-like_dom"/>
</dbReference>
<dbReference type="PANTHER" id="PTHR11405:SF5">
    <property type="entry name" value="CAD PROTEIN"/>
    <property type="match status" value="1"/>
</dbReference>
<evidence type="ECO:0000259" key="12">
    <source>
        <dbReference type="PROSITE" id="PS51855"/>
    </source>
</evidence>
<dbReference type="InterPro" id="IPR013083">
    <property type="entry name" value="Znf_RING/FYVE/PHD"/>
</dbReference>
<name>A0ABP0IGW8_9DINO</name>
<dbReference type="PROSITE" id="PS00866">
    <property type="entry name" value="CPSASE_1"/>
    <property type="match status" value="2"/>
</dbReference>
<evidence type="ECO:0000313" key="13">
    <source>
        <dbReference type="EMBL" id="CAK9001121.1"/>
    </source>
</evidence>
<dbReference type="InterPro" id="IPR005483">
    <property type="entry name" value="CPSase_dom"/>
</dbReference>
<dbReference type="PROSITE" id="PS50089">
    <property type="entry name" value="ZF_RING_2"/>
    <property type="match status" value="1"/>
</dbReference>
<evidence type="ECO:0000256" key="7">
    <source>
        <dbReference type="PROSITE-ProRule" id="PRU00175"/>
    </source>
</evidence>
<dbReference type="PROSITE" id="PS50975">
    <property type="entry name" value="ATP_GRASP"/>
    <property type="match status" value="2"/>
</dbReference>
<dbReference type="SUPFAM" id="SSF56059">
    <property type="entry name" value="Glutathione synthetase ATP-binding domain-like"/>
    <property type="match status" value="2"/>
</dbReference>
<dbReference type="SUPFAM" id="SSF48108">
    <property type="entry name" value="Carbamoyl phosphate synthetase, large subunit connection domain"/>
    <property type="match status" value="1"/>
</dbReference>
<reference evidence="13 14" key="1">
    <citation type="submission" date="2024-02" db="EMBL/GenBank/DDBJ databases">
        <authorList>
            <person name="Chen Y."/>
            <person name="Shah S."/>
            <person name="Dougan E. K."/>
            <person name="Thang M."/>
            <person name="Chan C."/>
        </authorList>
    </citation>
    <scope>NUCLEOTIDE SEQUENCE [LARGE SCALE GENOMIC DNA]</scope>
</reference>
<dbReference type="EC" id="6.3.4.16" evidence="5"/>
<keyword evidence="1" id="KW-0436">Ligase</keyword>
<protein>
    <recommendedName>
        <fullName evidence="5">carbamoyl-phosphate synthase (ammonia)</fullName>
        <ecNumber evidence="5">6.3.4.16</ecNumber>
    </recommendedName>
</protein>
<dbReference type="PRINTS" id="PR00099">
    <property type="entry name" value="CPSGATASE"/>
</dbReference>
<evidence type="ECO:0000256" key="1">
    <source>
        <dbReference type="ARBA" id="ARBA00022598"/>
    </source>
</evidence>
<dbReference type="EMBL" id="CAXAMM010003758">
    <property type="protein sequence ID" value="CAK9001121.1"/>
    <property type="molecule type" value="Genomic_DNA"/>
</dbReference>
<dbReference type="PRINTS" id="PR00096">
    <property type="entry name" value="GATASE"/>
</dbReference>
<evidence type="ECO:0000256" key="9">
    <source>
        <dbReference type="SAM" id="MobiDB-lite"/>
    </source>
</evidence>
<feature type="compositionally biased region" description="Basic and acidic residues" evidence="9">
    <location>
        <begin position="1618"/>
        <end position="1627"/>
    </location>
</feature>
<keyword evidence="7" id="KW-0479">Metal-binding</keyword>
<dbReference type="InterPro" id="IPR036914">
    <property type="entry name" value="MGS-like_dom_sf"/>
</dbReference>
<feature type="compositionally biased region" description="Low complexity" evidence="9">
    <location>
        <begin position="1527"/>
        <end position="1545"/>
    </location>
</feature>
<dbReference type="InterPro" id="IPR029062">
    <property type="entry name" value="Class_I_gatase-like"/>
</dbReference>
<dbReference type="Pfam" id="PF25596">
    <property type="entry name" value="CPSase_L_D1"/>
    <property type="match status" value="2"/>
</dbReference>
<keyword evidence="3 8" id="KW-0547">Nucleotide-binding</keyword>
<dbReference type="Pfam" id="PF00117">
    <property type="entry name" value="GATase"/>
    <property type="match status" value="1"/>
</dbReference>
<dbReference type="Gene3D" id="3.40.50.1380">
    <property type="entry name" value="Methylglyoxal synthase-like domain"/>
    <property type="match status" value="1"/>
</dbReference>
<dbReference type="Pfam" id="PF02787">
    <property type="entry name" value="CPSase_L_D3"/>
    <property type="match status" value="1"/>
</dbReference>
<dbReference type="Gene3D" id="3.30.40.10">
    <property type="entry name" value="Zinc/RING finger domain, C3HC4 (zinc finger)"/>
    <property type="match status" value="1"/>
</dbReference>
<dbReference type="PROSITE" id="PS51855">
    <property type="entry name" value="MGS"/>
    <property type="match status" value="1"/>
</dbReference>
<gene>
    <name evidence="13" type="ORF">SCF082_LOCUS6788</name>
</gene>
<dbReference type="SUPFAM" id="SSF52317">
    <property type="entry name" value="Class I glutamine amidotransferase-like"/>
    <property type="match status" value="1"/>
</dbReference>
<dbReference type="PROSITE" id="PS00867">
    <property type="entry name" value="CPSASE_2"/>
    <property type="match status" value="1"/>
</dbReference>
<dbReference type="SMART" id="SM00851">
    <property type="entry name" value="MGS"/>
    <property type="match status" value="1"/>
</dbReference>
<dbReference type="Gene3D" id="3.30.470.20">
    <property type="entry name" value="ATP-grasp fold, B domain"/>
    <property type="match status" value="2"/>
</dbReference>
<dbReference type="Proteomes" id="UP001642464">
    <property type="component" value="Unassembled WGS sequence"/>
</dbReference>
<dbReference type="PANTHER" id="PTHR11405">
    <property type="entry name" value="CARBAMOYLTRANSFERASE FAMILY MEMBER"/>
    <property type="match status" value="1"/>
</dbReference>
<evidence type="ECO:0000256" key="6">
    <source>
        <dbReference type="ARBA" id="ARBA00047359"/>
    </source>
</evidence>
<dbReference type="InterPro" id="IPR011761">
    <property type="entry name" value="ATP-grasp"/>
</dbReference>
<dbReference type="InterPro" id="IPR036897">
    <property type="entry name" value="CarbamoylP_synth_lsu_oligo_sf"/>
</dbReference>
<evidence type="ECO:0000256" key="2">
    <source>
        <dbReference type="ARBA" id="ARBA00022737"/>
    </source>
</evidence>
<feature type="domain" description="ATP-grasp" evidence="11">
    <location>
        <begin position="347"/>
        <end position="539"/>
    </location>
</feature>
<evidence type="ECO:0000256" key="4">
    <source>
        <dbReference type="ARBA" id="ARBA00022840"/>
    </source>
</evidence>
<evidence type="ECO:0000313" key="14">
    <source>
        <dbReference type="Proteomes" id="UP001642464"/>
    </source>
</evidence>
<keyword evidence="4 8" id="KW-0067">ATP-binding</keyword>
<dbReference type="InterPro" id="IPR001841">
    <property type="entry name" value="Znf_RING"/>
</dbReference>
<dbReference type="InterPro" id="IPR058047">
    <property type="entry name" value="CPSase_preATP-grasp"/>
</dbReference>
<dbReference type="Pfam" id="PF13639">
    <property type="entry name" value="zf-RING_2"/>
    <property type="match status" value="1"/>
</dbReference>
<dbReference type="SUPFAM" id="SSF57850">
    <property type="entry name" value="RING/U-box"/>
    <property type="match status" value="1"/>
</dbReference>
<dbReference type="SMART" id="SM00184">
    <property type="entry name" value="RING"/>
    <property type="match status" value="1"/>
</dbReference>
<dbReference type="SUPFAM" id="SSF52440">
    <property type="entry name" value="PreATP-grasp domain"/>
    <property type="match status" value="2"/>
</dbReference>
<evidence type="ECO:0000256" key="8">
    <source>
        <dbReference type="PROSITE-ProRule" id="PRU00409"/>
    </source>
</evidence>
<evidence type="ECO:0000256" key="3">
    <source>
        <dbReference type="ARBA" id="ARBA00022741"/>
    </source>
</evidence>
<dbReference type="InterPro" id="IPR016185">
    <property type="entry name" value="PreATP-grasp_dom_sf"/>
</dbReference>
<dbReference type="NCBIfam" id="NF003671">
    <property type="entry name" value="PRK05294.1"/>
    <property type="match status" value="1"/>
</dbReference>
<dbReference type="Pfam" id="PF02786">
    <property type="entry name" value="CPSase_L_D2"/>
    <property type="match status" value="2"/>
</dbReference>
<organism evidence="13 14">
    <name type="scientific">Durusdinium trenchii</name>
    <dbReference type="NCBI Taxonomy" id="1381693"/>
    <lineage>
        <taxon>Eukaryota</taxon>
        <taxon>Sar</taxon>
        <taxon>Alveolata</taxon>
        <taxon>Dinophyceae</taxon>
        <taxon>Suessiales</taxon>
        <taxon>Symbiodiniaceae</taxon>
        <taxon>Durusdinium</taxon>
    </lineage>
</organism>
<feature type="domain" description="MGS-like" evidence="12">
    <location>
        <begin position="1265"/>
        <end position="1426"/>
    </location>
</feature>
<dbReference type="InterPro" id="IPR035686">
    <property type="entry name" value="CPSase_GATase1"/>
</dbReference>
<dbReference type="PRINTS" id="PR00098">
    <property type="entry name" value="CPSASE"/>
</dbReference>
<evidence type="ECO:0000256" key="5">
    <source>
        <dbReference type="ARBA" id="ARBA00044063"/>
    </source>
</evidence>
<feature type="domain" description="ATP-grasp" evidence="11">
    <location>
        <begin position="973"/>
        <end position="1199"/>
    </location>
</feature>
<accession>A0ABP0IGW8</accession>
<dbReference type="Pfam" id="PF02142">
    <property type="entry name" value="MGS"/>
    <property type="match status" value="1"/>
</dbReference>
<feature type="region of interest" description="Disordered" evidence="9">
    <location>
        <begin position="1889"/>
        <end position="1910"/>
    </location>
</feature>
<keyword evidence="14" id="KW-1185">Reference proteome</keyword>
<comment type="catalytic activity">
    <reaction evidence="6">
        <text>hydrogencarbonate + NH4(+) + 2 ATP = carbamoyl phosphate + 2 ADP + phosphate + 2 H(+)</text>
        <dbReference type="Rhea" id="RHEA:18029"/>
        <dbReference type="ChEBI" id="CHEBI:15378"/>
        <dbReference type="ChEBI" id="CHEBI:17544"/>
        <dbReference type="ChEBI" id="CHEBI:28938"/>
        <dbReference type="ChEBI" id="CHEBI:30616"/>
        <dbReference type="ChEBI" id="CHEBI:43474"/>
        <dbReference type="ChEBI" id="CHEBI:58228"/>
        <dbReference type="ChEBI" id="CHEBI:456216"/>
        <dbReference type="EC" id="6.3.4.16"/>
    </reaction>
</comment>
<evidence type="ECO:0000259" key="11">
    <source>
        <dbReference type="PROSITE" id="PS50975"/>
    </source>
</evidence>